<protein>
    <submittedName>
        <fullName evidence="3">Dehydrogenase</fullName>
        <ecNumber evidence="3">1.-.-.-</ecNumber>
    </submittedName>
</protein>
<sequence length="290" mass="32159">MPKTILITGSTDGIGKHLAMKLASEGHEVILHGRNSEKLRVALSDIQLKTGNKKIHAYLADFSKLADVYRFSQEIKRDFEQIDILLNNAGAYFGDARVATAENIEMTFMLSVQVPYILTTELLPLLEIAEAGRVVHTSSFMHHFAQTRGLDFGLEQSYSAAMAYNNAKLYTIWLAIAQAEALEKQGSSVTVNAYHPGLIATNLGNDGVKRNMKSRILTRLMKPFSKDLDQGIETGYYLSLSPEVAGVSGRYFSEKKVARVSLKGFDVPKSQALLAYLNKKIQVFKESYGD</sequence>
<evidence type="ECO:0000313" key="3">
    <source>
        <dbReference type="EMBL" id="CYU58199.1"/>
    </source>
</evidence>
<dbReference type="EMBL" id="FIFW01000010">
    <property type="protein sequence ID" value="CYU58199.1"/>
    <property type="molecule type" value="Genomic_DNA"/>
</dbReference>
<dbReference type="PROSITE" id="PS00061">
    <property type="entry name" value="ADH_SHORT"/>
    <property type="match status" value="1"/>
</dbReference>
<organism evidence="3 4">
    <name type="scientific">Streptococcus suis</name>
    <dbReference type="NCBI Taxonomy" id="1307"/>
    <lineage>
        <taxon>Bacteria</taxon>
        <taxon>Bacillati</taxon>
        <taxon>Bacillota</taxon>
        <taxon>Bacilli</taxon>
        <taxon>Lactobacillales</taxon>
        <taxon>Streptococcaceae</taxon>
        <taxon>Streptococcus</taxon>
    </lineage>
</organism>
<gene>
    <name evidence="3" type="primary">yciK</name>
    <name evidence="3" type="ORF">ERS132385_01212</name>
</gene>
<comment type="similarity">
    <text evidence="1">Belongs to the short-chain dehydrogenases/reductases (SDR) family.</text>
</comment>
<dbReference type="Pfam" id="PF00106">
    <property type="entry name" value="adh_short"/>
    <property type="match status" value="1"/>
</dbReference>
<dbReference type="Proteomes" id="UP000073434">
    <property type="component" value="Unassembled WGS sequence"/>
</dbReference>
<dbReference type="GO" id="GO:0016491">
    <property type="term" value="F:oxidoreductase activity"/>
    <property type="evidence" value="ECO:0007669"/>
    <property type="project" value="UniProtKB-KW"/>
</dbReference>
<evidence type="ECO:0000256" key="2">
    <source>
        <dbReference type="ARBA" id="ARBA00023002"/>
    </source>
</evidence>
<keyword evidence="2 3" id="KW-0560">Oxidoreductase</keyword>
<dbReference type="SUPFAM" id="SSF51735">
    <property type="entry name" value="NAD(P)-binding Rossmann-fold domains"/>
    <property type="match status" value="1"/>
</dbReference>
<dbReference type="PRINTS" id="PR00081">
    <property type="entry name" value="GDHRDH"/>
</dbReference>
<dbReference type="InterPro" id="IPR002347">
    <property type="entry name" value="SDR_fam"/>
</dbReference>
<accession>A0A116KVI6</accession>
<dbReference type="EC" id="1.-.-.-" evidence="3"/>
<evidence type="ECO:0000313" key="4">
    <source>
        <dbReference type="Proteomes" id="UP000073434"/>
    </source>
</evidence>
<evidence type="ECO:0000256" key="1">
    <source>
        <dbReference type="ARBA" id="ARBA00006484"/>
    </source>
</evidence>
<dbReference type="PANTHER" id="PTHR43157:SF31">
    <property type="entry name" value="PHOSPHATIDYLINOSITOL-GLYCAN BIOSYNTHESIS CLASS F PROTEIN"/>
    <property type="match status" value="1"/>
</dbReference>
<dbReference type="InterPro" id="IPR020904">
    <property type="entry name" value="Sc_DH/Rdtase_CS"/>
</dbReference>
<dbReference type="Gene3D" id="3.40.50.720">
    <property type="entry name" value="NAD(P)-binding Rossmann-like Domain"/>
    <property type="match status" value="1"/>
</dbReference>
<dbReference type="AlphaFoldDB" id="A0A116KVI6"/>
<dbReference type="RefSeq" id="WP_044687339.1">
    <property type="nucleotide sequence ID" value="NZ_CEEW01000004.1"/>
</dbReference>
<dbReference type="InterPro" id="IPR036291">
    <property type="entry name" value="NAD(P)-bd_dom_sf"/>
</dbReference>
<proteinExistence type="inferred from homology"/>
<dbReference type="PANTHER" id="PTHR43157">
    <property type="entry name" value="PHOSPHATIDYLINOSITOL-GLYCAN BIOSYNTHESIS CLASS F PROTEIN-RELATED"/>
    <property type="match status" value="1"/>
</dbReference>
<name>A0A116KVI6_STRSU</name>
<reference evidence="3 4" key="1">
    <citation type="submission" date="2016-02" db="EMBL/GenBank/DDBJ databases">
        <authorList>
            <consortium name="Pathogen Informatics"/>
        </authorList>
    </citation>
    <scope>NUCLEOTIDE SEQUENCE [LARGE SCALE GENOMIC DNA]</scope>
    <source>
        <strain evidence="3 4">LSS23</strain>
    </source>
</reference>